<organism evidence="6 7">
    <name type="scientific">Ruminococcus intestinalis</name>
    <dbReference type="NCBI Taxonomy" id="2763066"/>
    <lineage>
        <taxon>Bacteria</taxon>
        <taxon>Bacillati</taxon>
        <taxon>Bacillota</taxon>
        <taxon>Clostridia</taxon>
        <taxon>Eubacteriales</taxon>
        <taxon>Oscillospiraceae</taxon>
        <taxon>Ruminococcus</taxon>
    </lineage>
</organism>
<gene>
    <name evidence="6" type="ORF">H8R91_01290</name>
</gene>
<evidence type="ECO:0000256" key="2">
    <source>
        <dbReference type="ARBA" id="ARBA00022692"/>
    </source>
</evidence>
<evidence type="ECO:0000256" key="5">
    <source>
        <dbReference type="SAM" id="Phobius"/>
    </source>
</evidence>
<protein>
    <submittedName>
        <fullName evidence="6">CvpA family protein</fullName>
    </submittedName>
</protein>
<feature type="transmembrane region" description="Helical" evidence="5">
    <location>
        <begin position="31"/>
        <end position="52"/>
    </location>
</feature>
<evidence type="ECO:0000313" key="7">
    <source>
        <dbReference type="Proteomes" id="UP000636755"/>
    </source>
</evidence>
<evidence type="ECO:0000256" key="4">
    <source>
        <dbReference type="ARBA" id="ARBA00023136"/>
    </source>
</evidence>
<dbReference type="Pfam" id="PF02674">
    <property type="entry name" value="Colicin_V"/>
    <property type="match status" value="1"/>
</dbReference>
<keyword evidence="7" id="KW-1185">Reference proteome</keyword>
<dbReference type="PANTHER" id="PTHR37306">
    <property type="entry name" value="COLICIN V PRODUCTION PROTEIN"/>
    <property type="match status" value="1"/>
</dbReference>
<comment type="subcellular location">
    <subcellularLocation>
        <location evidence="1">Membrane</location>
        <topology evidence="1">Multi-pass membrane protein</topology>
    </subcellularLocation>
</comment>
<dbReference type="RefSeq" id="WP_186934566.1">
    <property type="nucleotide sequence ID" value="NZ_JACOPS010000001.1"/>
</dbReference>
<feature type="transmembrane region" description="Helical" evidence="5">
    <location>
        <begin position="176"/>
        <end position="198"/>
    </location>
</feature>
<reference evidence="6 7" key="1">
    <citation type="submission" date="2020-08" db="EMBL/GenBank/DDBJ databases">
        <title>Genome public.</title>
        <authorList>
            <person name="Liu C."/>
            <person name="Sun Q."/>
        </authorList>
    </citation>
    <scope>NUCLEOTIDE SEQUENCE [LARGE SCALE GENOMIC DNA]</scope>
    <source>
        <strain evidence="6 7">NSJ-71</strain>
    </source>
</reference>
<keyword evidence="4 5" id="KW-0472">Membrane</keyword>
<keyword evidence="3 5" id="KW-1133">Transmembrane helix</keyword>
<dbReference type="Proteomes" id="UP000636755">
    <property type="component" value="Unassembled WGS sequence"/>
</dbReference>
<dbReference type="PANTHER" id="PTHR37306:SF1">
    <property type="entry name" value="COLICIN V PRODUCTION PROTEIN"/>
    <property type="match status" value="1"/>
</dbReference>
<evidence type="ECO:0000256" key="3">
    <source>
        <dbReference type="ARBA" id="ARBA00022989"/>
    </source>
</evidence>
<evidence type="ECO:0000256" key="1">
    <source>
        <dbReference type="ARBA" id="ARBA00004141"/>
    </source>
</evidence>
<dbReference type="InterPro" id="IPR003825">
    <property type="entry name" value="Colicin-V_CvpA"/>
</dbReference>
<keyword evidence="2 5" id="KW-0812">Transmembrane</keyword>
<evidence type="ECO:0000313" key="6">
    <source>
        <dbReference type="EMBL" id="MBC5727180.1"/>
    </source>
</evidence>
<proteinExistence type="predicted"/>
<feature type="transmembrane region" description="Helical" evidence="5">
    <location>
        <begin position="6"/>
        <end position="24"/>
    </location>
</feature>
<feature type="transmembrane region" description="Helical" evidence="5">
    <location>
        <begin position="134"/>
        <end position="155"/>
    </location>
</feature>
<accession>A0ABR7HI32</accession>
<sequence>MILDIIFLAVIIIFIISGAIRGFARAIMNIAAVVASAILSNLLSGVISDWIFNSFVRNDLIANLNNAVTNTEISVNSALGDLPGWVSSIVSFFCNLFNFDEQRLVDCFVGTASTAKLTAVQVTDNFVKPIVTGIFSFFIAIILFILLIIIFKLIIKLVNKLFELPVISPINRVLGGVFGAAEGIVVALICLAVLAVIMDFTNSTAVLNEGISGVAFSIFKR</sequence>
<dbReference type="EMBL" id="JACOPS010000001">
    <property type="protein sequence ID" value="MBC5727180.1"/>
    <property type="molecule type" value="Genomic_DNA"/>
</dbReference>
<comment type="caution">
    <text evidence="6">The sequence shown here is derived from an EMBL/GenBank/DDBJ whole genome shotgun (WGS) entry which is preliminary data.</text>
</comment>
<name>A0ABR7HI32_9FIRM</name>